<evidence type="ECO:0000256" key="4">
    <source>
        <dbReference type="ARBA" id="ARBA00022840"/>
    </source>
</evidence>
<feature type="domain" description="ABC transporter" evidence="5">
    <location>
        <begin position="2"/>
        <end position="232"/>
    </location>
</feature>
<proteinExistence type="inferred from homology"/>
<keyword evidence="3" id="KW-0547">Nucleotide-binding</keyword>
<keyword evidence="7" id="KW-1185">Reference proteome</keyword>
<dbReference type="PANTHER" id="PTHR43335:SF2">
    <property type="entry name" value="ABC TRANSPORTER, ATP-BINDING PROTEIN"/>
    <property type="match status" value="1"/>
</dbReference>
<evidence type="ECO:0000256" key="3">
    <source>
        <dbReference type="ARBA" id="ARBA00022741"/>
    </source>
</evidence>
<evidence type="ECO:0000256" key="1">
    <source>
        <dbReference type="ARBA" id="ARBA00005417"/>
    </source>
</evidence>
<evidence type="ECO:0000313" key="6">
    <source>
        <dbReference type="EMBL" id="GGX11763.1"/>
    </source>
</evidence>
<dbReference type="GO" id="GO:0016887">
    <property type="term" value="F:ATP hydrolysis activity"/>
    <property type="evidence" value="ECO:0007669"/>
    <property type="project" value="InterPro"/>
</dbReference>
<dbReference type="RefSeq" id="WP_027411670.1">
    <property type="nucleotide sequence ID" value="NZ_BMWS01000006.1"/>
</dbReference>
<comment type="caution">
    <text evidence="6">The sequence shown here is derived from an EMBL/GenBank/DDBJ whole genome shotgun (WGS) entry which is preliminary data.</text>
</comment>
<dbReference type="Proteomes" id="UP000601108">
    <property type="component" value="Unassembled WGS sequence"/>
</dbReference>
<reference evidence="6 7" key="1">
    <citation type="journal article" date="2014" name="Int. J. Syst. Evol. Microbiol.">
        <title>Complete genome sequence of Corynebacterium casei LMG S-19264T (=DSM 44701T), isolated from a smear-ripened cheese.</title>
        <authorList>
            <consortium name="US DOE Joint Genome Institute (JGI-PGF)"/>
            <person name="Walter F."/>
            <person name="Albersmeier A."/>
            <person name="Kalinowski J."/>
            <person name="Ruckert C."/>
        </authorList>
    </citation>
    <scope>NUCLEOTIDE SEQUENCE [LARGE SCALE GENOMIC DNA]</scope>
    <source>
        <strain evidence="6 7">KCTC 12285</strain>
    </source>
</reference>
<dbReference type="InterPro" id="IPR003593">
    <property type="entry name" value="AAA+_ATPase"/>
</dbReference>
<keyword evidence="2" id="KW-0813">Transport</keyword>
<dbReference type="AlphaFoldDB" id="A0A918N2C8"/>
<evidence type="ECO:0000259" key="5">
    <source>
        <dbReference type="PROSITE" id="PS50893"/>
    </source>
</evidence>
<dbReference type="PANTHER" id="PTHR43335">
    <property type="entry name" value="ABC TRANSPORTER, ATP-BINDING PROTEIN"/>
    <property type="match status" value="1"/>
</dbReference>
<dbReference type="InterPro" id="IPR027417">
    <property type="entry name" value="P-loop_NTPase"/>
</dbReference>
<dbReference type="PROSITE" id="PS50893">
    <property type="entry name" value="ABC_TRANSPORTER_2"/>
    <property type="match status" value="1"/>
</dbReference>
<dbReference type="EMBL" id="BMWS01000006">
    <property type="protein sequence ID" value="GGX11763.1"/>
    <property type="molecule type" value="Genomic_DNA"/>
</dbReference>
<dbReference type="PROSITE" id="PS00211">
    <property type="entry name" value="ABC_TRANSPORTER_1"/>
    <property type="match status" value="1"/>
</dbReference>
<sequence>MLTIKNLNKTYPNGTQALNNVNLTLEKGMFGLLGPNGAGKSTLMRTIATLQLADTGTIEFDGIDVFKQPQELRKVLGYLPQDFGVYPKVSAEMMLNHIAKVKGITNASDRKNYVADLLHKVNLYKFRTRNLGDYSGGMRQRFGIAQALLGNPKLIIVDEPTAGLDPLERNRFHNLLSELGENAVVILSTHIVDDVTNLCQNMAVFNEGKILQQGNPQVLSDTLNHKVFKKKIEKSELENMEKEFTVLSNYLRGGEFYANIYSEFNPGNGFELIHNTLEDFYFYCINKKEEPEKVII</sequence>
<dbReference type="GO" id="GO:0005524">
    <property type="term" value="F:ATP binding"/>
    <property type="evidence" value="ECO:0007669"/>
    <property type="project" value="UniProtKB-KW"/>
</dbReference>
<dbReference type="Gene3D" id="3.40.50.300">
    <property type="entry name" value="P-loop containing nucleotide triphosphate hydrolases"/>
    <property type="match status" value="1"/>
</dbReference>
<comment type="similarity">
    <text evidence="1">Belongs to the ABC transporter superfamily.</text>
</comment>
<accession>A0A918N2C8</accession>
<dbReference type="SMART" id="SM00382">
    <property type="entry name" value="AAA"/>
    <property type="match status" value="1"/>
</dbReference>
<name>A0A918N2C8_9FLAO</name>
<evidence type="ECO:0000313" key="7">
    <source>
        <dbReference type="Proteomes" id="UP000601108"/>
    </source>
</evidence>
<gene>
    <name evidence="6" type="ORF">GCM10007384_11830</name>
</gene>
<dbReference type="InterPro" id="IPR003439">
    <property type="entry name" value="ABC_transporter-like_ATP-bd"/>
</dbReference>
<dbReference type="CDD" id="cd03264">
    <property type="entry name" value="ABC_drug_resistance_like"/>
    <property type="match status" value="1"/>
</dbReference>
<dbReference type="InterPro" id="IPR017871">
    <property type="entry name" value="ABC_transporter-like_CS"/>
</dbReference>
<organism evidence="6 7">
    <name type="scientific">Aquimarina muelleri</name>
    <dbReference type="NCBI Taxonomy" id="279356"/>
    <lineage>
        <taxon>Bacteria</taxon>
        <taxon>Pseudomonadati</taxon>
        <taxon>Bacteroidota</taxon>
        <taxon>Flavobacteriia</taxon>
        <taxon>Flavobacteriales</taxon>
        <taxon>Flavobacteriaceae</taxon>
        <taxon>Aquimarina</taxon>
    </lineage>
</organism>
<dbReference type="SUPFAM" id="SSF52540">
    <property type="entry name" value="P-loop containing nucleoside triphosphate hydrolases"/>
    <property type="match status" value="1"/>
</dbReference>
<protein>
    <submittedName>
        <fullName evidence="6">Multidrug ABC transporter ATP-binding protein</fullName>
    </submittedName>
</protein>
<evidence type="ECO:0000256" key="2">
    <source>
        <dbReference type="ARBA" id="ARBA00022448"/>
    </source>
</evidence>
<keyword evidence="4 6" id="KW-0067">ATP-binding</keyword>
<dbReference type="Pfam" id="PF00005">
    <property type="entry name" value="ABC_tran"/>
    <property type="match status" value="1"/>
</dbReference>